<dbReference type="EMBL" id="ACVA01000031">
    <property type="protein sequence ID" value="EEX18923.1"/>
    <property type="molecule type" value="Genomic_DNA"/>
</dbReference>
<evidence type="ECO:0000313" key="2">
    <source>
        <dbReference type="Proteomes" id="UP000003327"/>
    </source>
</evidence>
<dbReference type="Proteomes" id="UP000003327">
    <property type="component" value="Unassembled WGS sequence"/>
</dbReference>
<gene>
    <name evidence="1" type="ORF">HMPREF0973_01458</name>
</gene>
<sequence>MAIGVSADRVRALLSFPRWYLGAFPFDIDDSNSLEIRIFYIILNKLKNLTSKYIFYIINPVKDV</sequence>
<evidence type="ECO:0000313" key="1">
    <source>
        <dbReference type="EMBL" id="EEX18923.1"/>
    </source>
</evidence>
<dbReference type="HOGENOM" id="CLU_2864155_0_0_10"/>
<keyword evidence="2" id="KW-1185">Reference proteome</keyword>
<organism evidence="1 2">
    <name type="scientific">Prevotella veroralis F0319</name>
    <dbReference type="NCBI Taxonomy" id="649761"/>
    <lineage>
        <taxon>Bacteria</taxon>
        <taxon>Pseudomonadati</taxon>
        <taxon>Bacteroidota</taxon>
        <taxon>Bacteroidia</taxon>
        <taxon>Bacteroidales</taxon>
        <taxon>Prevotellaceae</taxon>
        <taxon>Prevotella</taxon>
    </lineage>
</organism>
<proteinExistence type="predicted"/>
<protein>
    <submittedName>
        <fullName evidence="1">Uncharacterized protein</fullName>
    </submittedName>
</protein>
<comment type="caution">
    <text evidence="1">The sequence shown here is derived from an EMBL/GenBank/DDBJ whole genome shotgun (WGS) entry which is preliminary data.</text>
</comment>
<accession>C9MPC0</accession>
<name>C9MPC0_9BACT</name>
<dbReference type="STRING" id="649761.HMPREF0973_01458"/>
<dbReference type="AlphaFoldDB" id="C9MPC0"/>
<reference evidence="1 2" key="1">
    <citation type="submission" date="2009-09" db="EMBL/GenBank/DDBJ databases">
        <authorList>
            <person name="Weinstock G."/>
            <person name="Sodergren E."/>
            <person name="Clifton S."/>
            <person name="Fulton L."/>
            <person name="Fulton B."/>
            <person name="Courtney L."/>
            <person name="Fronick C."/>
            <person name="Harrison M."/>
            <person name="Strong C."/>
            <person name="Farmer C."/>
            <person name="Delahaunty K."/>
            <person name="Markovic C."/>
            <person name="Hall O."/>
            <person name="Minx P."/>
            <person name="Tomlinson C."/>
            <person name="Mitreva M."/>
            <person name="Nelson J."/>
            <person name="Hou S."/>
            <person name="Wollam A."/>
            <person name="Pepin K.H."/>
            <person name="Johnson M."/>
            <person name="Bhonagiri V."/>
            <person name="Nash W.E."/>
            <person name="Warren W."/>
            <person name="Chinwalla A."/>
            <person name="Mardis E.R."/>
            <person name="Wilson R.K."/>
        </authorList>
    </citation>
    <scope>NUCLEOTIDE SEQUENCE [LARGE SCALE GENOMIC DNA]</scope>
    <source>
        <strain evidence="1 2">F0319</strain>
    </source>
</reference>